<evidence type="ECO:0000313" key="2">
    <source>
        <dbReference type="Proteomes" id="UP001226091"/>
    </source>
</evidence>
<accession>A0ACD4RA35</accession>
<organism evidence="1 2">
    <name type="scientific">Metabacillus hrfriensis</name>
    <dbReference type="NCBI Taxonomy" id="3048891"/>
    <lineage>
        <taxon>Bacteria</taxon>
        <taxon>Bacillati</taxon>
        <taxon>Bacillota</taxon>
        <taxon>Bacilli</taxon>
        <taxon>Bacillales</taxon>
        <taxon>Bacillaceae</taxon>
        <taxon>Metabacillus</taxon>
    </lineage>
</organism>
<sequence length="302" mass="32538">MSQLFKYSFLVLVGACSYGVISTIIKIAFMHGFTVNEVIGSQYLFGFIMFLICVTLFSRRKVSFKQALILMITGTTTSLTGIFYGKSLETIPASIAIILLFQFTWIGIVIEAIAVKKLPGPDKILAGGILLIGTFLAGNIFGHDAFSLSDPGIIWGLLSAVSFSLFIFASGKVAIELPSLNRSLFMSLGAALFLLIVFSPDFLTNGSMQSGLWIYALLLGFFGVFIPVVLFSIGTPKIGSGIATILGAAELPMAILCSVLILKEQVTILQTAGIAMILIGIVTPQLYHFLKHKQLEKDSISS</sequence>
<dbReference type="EMBL" id="CP126116">
    <property type="protein sequence ID" value="WHZ57297.1"/>
    <property type="molecule type" value="Genomic_DNA"/>
</dbReference>
<gene>
    <name evidence="1" type="ORF">QLQ22_22035</name>
</gene>
<proteinExistence type="predicted"/>
<dbReference type="Proteomes" id="UP001226091">
    <property type="component" value="Chromosome"/>
</dbReference>
<evidence type="ECO:0000313" key="1">
    <source>
        <dbReference type="EMBL" id="WHZ57297.1"/>
    </source>
</evidence>
<protein>
    <submittedName>
        <fullName evidence="1">DMT family transporter</fullName>
    </submittedName>
</protein>
<name>A0ACD4RA35_9BACI</name>
<keyword evidence="2" id="KW-1185">Reference proteome</keyword>
<reference evidence="2" key="1">
    <citation type="journal article" date="2025" name="Aquaculture">
        <title>Assessment of the bioflocculant production and safety properties of Metabacillus hrfriensis sp. nov. based on phenotypic and whole-genome sequencing analysis.</title>
        <authorList>
            <person name="Zhang R."/>
            <person name="Zhao Z."/>
            <person name="Luo L."/>
            <person name="Wang S."/>
            <person name="Guo K."/>
            <person name="Xu W."/>
        </authorList>
    </citation>
    <scope>NUCLEOTIDE SEQUENCE [LARGE SCALE GENOMIC DNA]</scope>
    <source>
        <strain evidence="2">CT-WN-B3</strain>
    </source>
</reference>